<gene>
    <name evidence="1" type="ORF">CPELLU_LOCUS5201</name>
</gene>
<dbReference type="EMBL" id="CAJVQA010002935">
    <property type="protein sequence ID" value="CAG8561059.1"/>
    <property type="molecule type" value="Genomic_DNA"/>
</dbReference>
<organism evidence="1 2">
    <name type="scientific">Cetraspora pellucida</name>
    <dbReference type="NCBI Taxonomy" id="1433469"/>
    <lineage>
        <taxon>Eukaryota</taxon>
        <taxon>Fungi</taxon>
        <taxon>Fungi incertae sedis</taxon>
        <taxon>Mucoromycota</taxon>
        <taxon>Glomeromycotina</taxon>
        <taxon>Glomeromycetes</taxon>
        <taxon>Diversisporales</taxon>
        <taxon>Gigasporaceae</taxon>
        <taxon>Cetraspora</taxon>
    </lineage>
</organism>
<dbReference type="AlphaFoldDB" id="A0A9N9FWI2"/>
<protein>
    <submittedName>
        <fullName evidence="1">6388_t:CDS:1</fullName>
    </submittedName>
</protein>
<dbReference type="Proteomes" id="UP000789759">
    <property type="component" value="Unassembled WGS sequence"/>
</dbReference>
<comment type="caution">
    <text evidence="1">The sequence shown here is derived from an EMBL/GenBank/DDBJ whole genome shotgun (WGS) entry which is preliminary data.</text>
</comment>
<sequence length="48" mass="5611">MSLIKPNSGISMLLEFILLELKTNYNLTYKKVKKSKPTFNEFKICKTN</sequence>
<name>A0A9N9FWI2_9GLOM</name>
<reference evidence="1" key="1">
    <citation type="submission" date="2021-06" db="EMBL/GenBank/DDBJ databases">
        <authorList>
            <person name="Kallberg Y."/>
            <person name="Tangrot J."/>
            <person name="Rosling A."/>
        </authorList>
    </citation>
    <scope>NUCLEOTIDE SEQUENCE</scope>
    <source>
        <strain evidence="1">FL966</strain>
    </source>
</reference>
<evidence type="ECO:0000313" key="1">
    <source>
        <dbReference type="EMBL" id="CAG8561059.1"/>
    </source>
</evidence>
<proteinExistence type="predicted"/>
<keyword evidence="2" id="KW-1185">Reference proteome</keyword>
<evidence type="ECO:0000313" key="2">
    <source>
        <dbReference type="Proteomes" id="UP000789759"/>
    </source>
</evidence>
<accession>A0A9N9FWI2</accession>